<keyword evidence="2" id="KW-1185">Reference proteome</keyword>
<evidence type="ECO:0000313" key="1">
    <source>
        <dbReference type="EMBL" id="GFS82610.1"/>
    </source>
</evidence>
<dbReference type="AlphaFoldDB" id="A0A8X6MXE5"/>
<evidence type="ECO:0000313" key="2">
    <source>
        <dbReference type="Proteomes" id="UP000887013"/>
    </source>
</evidence>
<sequence>MIYRICQALNTNMNLGFSEQTGDFVQIRQRNVRKIKAFPAVYSFTVFKIYQTLDLKKFSSALKQRGHLWLLKKKDIHSGGSLSCSVLQFSGFGSQCTGLIRLK</sequence>
<reference evidence="1" key="1">
    <citation type="submission" date="2020-08" db="EMBL/GenBank/DDBJ databases">
        <title>Multicomponent nature underlies the extraordinary mechanical properties of spider dragline silk.</title>
        <authorList>
            <person name="Kono N."/>
            <person name="Nakamura H."/>
            <person name="Mori M."/>
            <person name="Yoshida Y."/>
            <person name="Ohtoshi R."/>
            <person name="Malay A.D."/>
            <person name="Moran D.A.P."/>
            <person name="Tomita M."/>
            <person name="Numata K."/>
            <person name="Arakawa K."/>
        </authorList>
    </citation>
    <scope>NUCLEOTIDE SEQUENCE</scope>
</reference>
<name>A0A8X6MXE5_NEPPI</name>
<accession>A0A8X6MXE5</accession>
<organism evidence="1 2">
    <name type="scientific">Nephila pilipes</name>
    <name type="common">Giant wood spider</name>
    <name type="synonym">Nephila maculata</name>
    <dbReference type="NCBI Taxonomy" id="299642"/>
    <lineage>
        <taxon>Eukaryota</taxon>
        <taxon>Metazoa</taxon>
        <taxon>Ecdysozoa</taxon>
        <taxon>Arthropoda</taxon>
        <taxon>Chelicerata</taxon>
        <taxon>Arachnida</taxon>
        <taxon>Araneae</taxon>
        <taxon>Araneomorphae</taxon>
        <taxon>Entelegynae</taxon>
        <taxon>Araneoidea</taxon>
        <taxon>Nephilidae</taxon>
        <taxon>Nephila</taxon>
    </lineage>
</organism>
<proteinExistence type="predicted"/>
<dbReference type="Proteomes" id="UP000887013">
    <property type="component" value="Unassembled WGS sequence"/>
</dbReference>
<protein>
    <submittedName>
        <fullName evidence="1">Uncharacterized protein</fullName>
    </submittedName>
</protein>
<dbReference type="EMBL" id="BMAW01051847">
    <property type="protein sequence ID" value="GFS82610.1"/>
    <property type="molecule type" value="Genomic_DNA"/>
</dbReference>
<gene>
    <name evidence="1" type="ORF">NPIL_170731</name>
</gene>
<comment type="caution">
    <text evidence="1">The sequence shown here is derived from an EMBL/GenBank/DDBJ whole genome shotgun (WGS) entry which is preliminary data.</text>
</comment>